<dbReference type="Gramene" id="Pp3c15_3960V3.1">
    <property type="protein sequence ID" value="PAC:32927075.CDS.1"/>
    <property type="gene ID" value="Pp3c15_3960"/>
</dbReference>
<evidence type="ECO:0000313" key="14">
    <source>
        <dbReference type="EnsemblPlants" id="PAC:32927075.CDS.1"/>
    </source>
</evidence>
<dbReference type="PaxDb" id="3218-PP1S83_49V6.4"/>
<dbReference type="Gramene" id="Pp3c15_3960V3.4">
    <property type="protein sequence ID" value="PAC:32927078.CDS.1"/>
    <property type="gene ID" value="Pp3c15_3960"/>
</dbReference>
<proteinExistence type="inferred from homology"/>
<evidence type="ECO:0000256" key="3">
    <source>
        <dbReference type="ARBA" id="ARBA00005667"/>
    </source>
</evidence>
<dbReference type="Gramene" id="Pp3c15_3960V3.2">
    <property type="protein sequence ID" value="PAC:32927076.CDS.1"/>
    <property type="gene ID" value="Pp3c15_3960"/>
</dbReference>
<name>A9SIQ1_PHYPA</name>
<dbReference type="FunCoup" id="A9SIQ1">
    <property type="interactions" value="391"/>
</dbReference>
<dbReference type="Gramene" id="Pp3c15_3960V3.6">
    <property type="protein sequence ID" value="PAC:32927080.CDS.1"/>
    <property type="gene ID" value="Pp3c15_3960"/>
</dbReference>
<dbReference type="STRING" id="3218.A9SIQ1"/>
<feature type="transmembrane region" description="Helical" evidence="12">
    <location>
        <begin position="41"/>
        <end position="61"/>
    </location>
</feature>
<dbReference type="Proteomes" id="UP000006727">
    <property type="component" value="Chromosome 15"/>
</dbReference>
<keyword evidence="10" id="KW-0496">Mitochondrion</keyword>
<dbReference type="GO" id="GO:0045271">
    <property type="term" value="C:respiratory chain complex I"/>
    <property type="evidence" value="ECO:0000318"/>
    <property type="project" value="GO_Central"/>
</dbReference>
<dbReference type="InParanoid" id="A9SIQ1"/>
<evidence type="ECO:0000256" key="7">
    <source>
        <dbReference type="ARBA" id="ARBA00022792"/>
    </source>
</evidence>
<keyword evidence="15" id="KW-1185">Reference proteome</keyword>
<keyword evidence="5" id="KW-0679">Respiratory chain</keyword>
<gene>
    <name evidence="13" type="ORF">PHYPA_019271</name>
</gene>
<evidence type="ECO:0000256" key="9">
    <source>
        <dbReference type="ARBA" id="ARBA00022989"/>
    </source>
</evidence>
<evidence type="ECO:0000256" key="11">
    <source>
        <dbReference type="ARBA" id="ARBA00023136"/>
    </source>
</evidence>
<sequence length="71" mass="7701">MANEGFKLSKGSSSPVSTGAFFKSRDEYRKHPILNGHLKRATPGLGIALGLFGVFLVVDGISSRFSKKDHH</sequence>
<reference evidence="14" key="3">
    <citation type="submission" date="2020-12" db="UniProtKB">
        <authorList>
            <consortium name="EnsemblPlants"/>
        </authorList>
    </citation>
    <scope>IDENTIFICATION</scope>
</reference>
<dbReference type="GO" id="GO:0022900">
    <property type="term" value="P:electron transport chain"/>
    <property type="evidence" value="ECO:0007669"/>
    <property type="project" value="InterPro"/>
</dbReference>
<reference evidence="13 15" key="2">
    <citation type="journal article" date="2018" name="Plant J.">
        <title>The Physcomitrella patens chromosome-scale assembly reveals moss genome structure and evolution.</title>
        <authorList>
            <person name="Lang D."/>
            <person name="Ullrich K.K."/>
            <person name="Murat F."/>
            <person name="Fuchs J."/>
            <person name="Jenkins J."/>
            <person name="Haas F.B."/>
            <person name="Piednoel M."/>
            <person name="Gundlach H."/>
            <person name="Van Bel M."/>
            <person name="Meyberg R."/>
            <person name="Vives C."/>
            <person name="Morata J."/>
            <person name="Symeonidi A."/>
            <person name="Hiss M."/>
            <person name="Muchero W."/>
            <person name="Kamisugi Y."/>
            <person name="Saleh O."/>
            <person name="Blanc G."/>
            <person name="Decker E.L."/>
            <person name="van Gessel N."/>
            <person name="Grimwood J."/>
            <person name="Hayes R.D."/>
            <person name="Graham S.W."/>
            <person name="Gunter L.E."/>
            <person name="McDaniel S.F."/>
            <person name="Hoernstein S.N.W."/>
            <person name="Larsson A."/>
            <person name="Li F.W."/>
            <person name="Perroud P.F."/>
            <person name="Phillips J."/>
            <person name="Ranjan P."/>
            <person name="Rokshar D.S."/>
            <person name="Rothfels C.J."/>
            <person name="Schneider L."/>
            <person name="Shu S."/>
            <person name="Stevenson D.W."/>
            <person name="Thummler F."/>
            <person name="Tillich M."/>
            <person name="Villarreal Aguilar J.C."/>
            <person name="Widiez T."/>
            <person name="Wong G.K."/>
            <person name="Wymore A."/>
            <person name="Zhang Y."/>
            <person name="Zimmer A.D."/>
            <person name="Quatrano R.S."/>
            <person name="Mayer K.F.X."/>
            <person name="Goodstein D."/>
            <person name="Casacuberta J.M."/>
            <person name="Vandepoele K."/>
            <person name="Reski R."/>
            <person name="Cuming A.C."/>
            <person name="Tuskan G.A."/>
            <person name="Maumus F."/>
            <person name="Salse J."/>
            <person name="Schmutz J."/>
            <person name="Rensing S.A."/>
        </authorList>
    </citation>
    <scope>NUCLEOTIDE SEQUENCE [LARGE SCALE GENOMIC DNA]</scope>
    <source>
        <strain evidence="14 15">cv. Gransden 2004</strain>
    </source>
</reference>
<dbReference type="EnsemblPlants" id="Pp3c15_3960V3.1">
    <property type="protein sequence ID" value="PAC:32927075.CDS.1"/>
    <property type="gene ID" value="Pp3c15_3960"/>
</dbReference>
<dbReference type="EnsemblPlants" id="Pp3c15_3960V3.4">
    <property type="protein sequence ID" value="PAC:32927078.CDS.1"/>
    <property type="gene ID" value="Pp3c15_3960"/>
</dbReference>
<evidence type="ECO:0000256" key="1">
    <source>
        <dbReference type="ARBA" id="ARBA00003195"/>
    </source>
</evidence>
<protein>
    <submittedName>
        <fullName evidence="13 14">Uncharacterized protein</fullName>
    </submittedName>
</protein>
<dbReference type="HOGENOM" id="CLU_145518_3_0_1"/>
<dbReference type="AlphaFoldDB" id="A9SIQ1"/>
<evidence type="ECO:0000256" key="2">
    <source>
        <dbReference type="ARBA" id="ARBA00004298"/>
    </source>
</evidence>
<dbReference type="EnsemblPlants" id="Pp3c15_3960V3.2">
    <property type="protein sequence ID" value="PAC:32927076.CDS.1"/>
    <property type="gene ID" value="Pp3c15_3960"/>
</dbReference>
<dbReference type="InterPro" id="IPR012576">
    <property type="entry name" value="NDUFB3"/>
</dbReference>
<organism evidence="13">
    <name type="scientific">Physcomitrium patens</name>
    <name type="common">Spreading-leaved earth moss</name>
    <name type="synonym">Physcomitrella patens</name>
    <dbReference type="NCBI Taxonomy" id="3218"/>
    <lineage>
        <taxon>Eukaryota</taxon>
        <taxon>Viridiplantae</taxon>
        <taxon>Streptophyta</taxon>
        <taxon>Embryophyta</taxon>
        <taxon>Bryophyta</taxon>
        <taxon>Bryophytina</taxon>
        <taxon>Bryopsida</taxon>
        <taxon>Funariidae</taxon>
        <taxon>Funariales</taxon>
        <taxon>Funariaceae</taxon>
        <taxon>Physcomitrium</taxon>
    </lineage>
</organism>
<evidence type="ECO:0000313" key="15">
    <source>
        <dbReference type="Proteomes" id="UP000006727"/>
    </source>
</evidence>
<keyword evidence="7" id="KW-0999">Mitochondrion inner membrane</keyword>
<keyword evidence="11 12" id="KW-0472">Membrane</keyword>
<dbReference type="EMBL" id="ABEU02000015">
    <property type="protein sequence ID" value="PNR38993.1"/>
    <property type="molecule type" value="Genomic_DNA"/>
</dbReference>
<evidence type="ECO:0000256" key="12">
    <source>
        <dbReference type="SAM" id="Phobius"/>
    </source>
</evidence>
<dbReference type="eggNOG" id="ENOG502S7DZ">
    <property type="taxonomic scope" value="Eukaryota"/>
</dbReference>
<comment type="subcellular location">
    <subcellularLocation>
        <location evidence="2">Mitochondrion inner membrane</location>
        <topology evidence="2">Single-pass membrane protein</topology>
        <orientation evidence="2">Matrix side</orientation>
    </subcellularLocation>
</comment>
<evidence type="ECO:0000256" key="10">
    <source>
        <dbReference type="ARBA" id="ARBA00023128"/>
    </source>
</evidence>
<dbReference type="EnsemblPlants" id="Pp3c15_3960V3.6">
    <property type="protein sequence ID" value="PAC:32927080.CDS.1"/>
    <property type="gene ID" value="Pp3c15_3960"/>
</dbReference>
<evidence type="ECO:0000256" key="8">
    <source>
        <dbReference type="ARBA" id="ARBA00022982"/>
    </source>
</evidence>
<evidence type="ECO:0000256" key="4">
    <source>
        <dbReference type="ARBA" id="ARBA00022448"/>
    </source>
</evidence>
<dbReference type="Gramene" id="Pp3c15_3960V3.5">
    <property type="protein sequence ID" value="PAC:32927079.CDS.1"/>
    <property type="gene ID" value="Pp3c15_3960"/>
</dbReference>
<comment type="similarity">
    <text evidence="3">Belongs to the complex I NDUFB3 subunit family.</text>
</comment>
<dbReference type="EnsemblPlants" id="Pp3c15_3960V3.5">
    <property type="protein sequence ID" value="PAC:32927079.CDS.1"/>
    <property type="gene ID" value="Pp3c15_3960"/>
</dbReference>
<accession>A9SIQ1</accession>
<evidence type="ECO:0000313" key="13">
    <source>
        <dbReference type="EMBL" id="PNR38993.1"/>
    </source>
</evidence>
<dbReference type="EnsemblPlants" id="Pp3c15_3960V3.3">
    <property type="protein sequence ID" value="PAC:32927077.CDS.1"/>
    <property type="gene ID" value="Pp3c15_3960"/>
</dbReference>
<dbReference type="PANTHER" id="PTHR15082:SF2">
    <property type="entry name" value="NADH DEHYDROGENASE [UBIQUINONE] 1 BETA SUBCOMPLEX SUBUNIT 3"/>
    <property type="match status" value="1"/>
</dbReference>
<dbReference type="PANTHER" id="PTHR15082">
    <property type="entry name" value="NADH-UBIQUINONE OXIDOREDUCTASE B12 SUBUNIT"/>
    <property type="match status" value="1"/>
</dbReference>
<evidence type="ECO:0000256" key="5">
    <source>
        <dbReference type="ARBA" id="ARBA00022660"/>
    </source>
</evidence>
<keyword evidence="6 12" id="KW-0812">Transmembrane</keyword>
<dbReference type="GO" id="GO:0005743">
    <property type="term" value="C:mitochondrial inner membrane"/>
    <property type="evidence" value="ECO:0007669"/>
    <property type="project" value="UniProtKB-SubCell"/>
</dbReference>
<keyword evidence="9 12" id="KW-1133">Transmembrane helix</keyword>
<reference evidence="13 15" key="1">
    <citation type="journal article" date="2008" name="Science">
        <title>The Physcomitrella genome reveals evolutionary insights into the conquest of land by plants.</title>
        <authorList>
            <person name="Rensing S."/>
            <person name="Lang D."/>
            <person name="Zimmer A."/>
            <person name="Terry A."/>
            <person name="Salamov A."/>
            <person name="Shapiro H."/>
            <person name="Nishiyama T."/>
            <person name="Perroud P.-F."/>
            <person name="Lindquist E."/>
            <person name="Kamisugi Y."/>
            <person name="Tanahashi T."/>
            <person name="Sakakibara K."/>
            <person name="Fujita T."/>
            <person name="Oishi K."/>
            <person name="Shin-I T."/>
            <person name="Kuroki Y."/>
            <person name="Toyoda A."/>
            <person name="Suzuki Y."/>
            <person name="Hashimoto A."/>
            <person name="Yamaguchi K."/>
            <person name="Sugano A."/>
            <person name="Kohara Y."/>
            <person name="Fujiyama A."/>
            <person name="Anterola A."/>
            <person name="Aoki S."/>
            <person name="Ashton N."/>
            <person name="Barbazuk W.B."/>
            <person name="Barker E."/>
            <person name="Bennetzen J."/>
            <person name="Bezanilla M."/>
            <person name="Blankenship R."/>
            <person name="Cho S.H."/>
            <person name="Dutcher S."/>
            <person name="Estelle M."/>
            <person name="Fawcett J.A."/>
            <person name="Gundlach H."/>
            <person name="Hanada K."/>
            <person name="Heyl A."/>
            <person name="Hicks K.A."/>
            <person name="Hugh J."/>
            <person name="Lohr M."/>
            <person name="Mayer K."/>
            <person name="Melkozernov A."/>
            <person name="Murata T."/>
            <person name="Nelson D."/>
            <person name="Pils B."/>
            <person name="Prigge M."/>
            <person name="Reiss B."/>
            <person name="Renner T."/>
            <person name="Rombauts S."/>
            <person name="Rushton P."/>
            <person name="Sanderfoot A."/>
            <person name="Schween G."/>
            <person name="Shiu S.-H."/>
            <person name="Stueber K."/>
            <person name="Theodoulou F.L."/>
            <person name="Tu H."/>
            <person name="Van de Peer Y."/>
            <person name="Verrier P.J."/>
            <person name="Waters E."/>
            <person name="Wood A."/>
            <person name="Yang L."/>
            <person name="Cove D."/>
            <person name="Cuming A."/>
            <person name="Hasebe M."/>
            <person name="Lucas S."/>
            <person name="Mishler D.B."/>
            <person name="Reski R."/>
            <person name="Grigoriev I."/>
            <person name="Quatrano R.S."/>
            <person name="Boore J.L."/>
        </authorList>
    </citation>
    <scope>NUCLEOTIDE SEQUENCE [LARGE SCALE GENOMIC DNA]</scope>
    <source>
        <strain evidence="14 15">cv. Gransden 2004</strain>
    </source>
</reference>
<comment type="function">
    <text evidence="1">Accessory subunit of the mitochondrial membrane respiratory chain NADH dehydrogenase (Complex I), that is believed not to be involved in catalysis. Complex I functions in the transfer of electrons from NADH to the respiratory chain. The immediate electron acceptor for the enzyme is believed to be ubiquinone.</text>
</comment>
<keyword evidence="8" id="KW-0249">Electron transport</keyword>
<evidence type="ECO:0000256" key="6">
    <source>
        <dbReference type="ARBA" id="ARBA00022692"/>
    </source>
</evidence>
<dbReference type="Gramene" id="Pp3c15_3960V3.3">
    <property type="protein sequence ID" value="PAC:32927077.CDS.1"/>
    <property type="gene ID" value="Pp3c15_3960"/>
</dbReference>
<keyword evidence="4" id="KW-0813">Transport</keyword>